<feature type="region of interest" description="Disordered" evidence="1">
    <location>
        <begin position="30"/>
        <end position="57"/>
    </location>
</feature>
<reference evidence="2" key="1">
    <citation type="journal article" date="2019" name="Sci. Rep.">
        <title>Draft genome of Tanacetum cinerariifolium, the natural source of mosquito coil.</title>
        <authorList>
            <person name="Yamashiro T."/>
            <person name="Shiraishi A."/>
            <person name="Satake H."/>
            <person name="Nakayama K."/>
        </authorList>
    </citation>
    <scope>NUCLEOTIDE SEQUENCE</scope>
</reference>
<dbReference type="AlphaFoldDB" id="A0A699UE63"/>
<organism evidence="2">
    <name type="scientific">Tanacetum cinerariifolium</name>
    <name type="common">Dalmatian daisy</name>
    <name type="synonym">Chrysanthemum cinerariifolium</name>
    <dbReference type="NCBI Taxonomy" id="118510"/>
    <lineage>
        <taxon>Eukaryota</taxon>
        <taxon>Viridiplantae</taxon>
        <taxon>Streptophyta</taxon>
        <taxon>Embryophyta</taxon>
        <taxon>Tracheophyta</taxon>
        <taxon>Spermatophyta</taxon>
        <taxon>Magnoliopsida</taxon>
        <taxon>eudicotyledons</taxon>
        <taxon>Gunneridae</taxon>
        <taxon>Pentapetalae</taxon>
        <taxon>asterids</taxon>
        <taxon>campanulids</taxon>
        <taxon>Asterales</taxon>
        <taxon>Asteraceae</taxon>
        <taxon>Asteroideae</taxon>
        <taxon>Anthemideae</taxon>
        <taxon>Anthemidinae</taxon>
        <taxon>Tanacetum</taxon>
    </lineage>
</organism>
<dbReference type="EMBL" id="BKCJ011329821">
    <property type="protein sequence ID" value="GFD21445.1"/>
    <property type="molecule type" value="Genomic_DNA"/>
</dbReference>
<gene>
    <name evidence="2" type="ORF">Tci_893414</name>
</gene>
<feature type="non-terminal residue" evidence="2">
    <location>
        <position position="1"/>
    </location>
</feature>
<name>A0A699UE63_TANCI</name>
<accession>A0A699UE63</accession>
<evidence type="ECO:0000256" key="1">
    <source>
        <dbReference type="SAM" id="MobiDB-lite"/>
    </source>
</evidence>
<protein>
    <submittedName>
        <fullName evidence="2">Uncharacterized protein</fullName>
    </submittedName>
</protein>
<feature type="region of interest" description="Disordered" evidence="1">
    <location>
        <begin position="82"/>
        <end position="107"/>
    </location>
</feature>
<proteinExistence type="predicted"/>
<evidence type="ECO:0000313" key="2">
    <source>
        <dbReference type="EMBL" id="GFD21445.1"/>
    </source>
</evidence>
<comment type="caution">
    <text evidence="2">The sequence shown here is derived from an EMBL/GenBank/DDBJ whole genome shotgun (WGS) entry which is preliminary data.</text>
</comment>
<feature type="compositionally biased region" description="Polar residues" evidence="1">
    <location>
        <begin position="84"/>
        <end position="93"/>
    </location>
</feature>
<sequence length="107" mass="12023">DSIPPGIEEYDYDSEGEILEELLTNDSLSHPKNESFHFDIPSSSRPFEKPPDDDEIEPNSEILTVKVVGNISEHYVPMPRLLPTQPTLASNQEKSPHLLSHQGLKAF</sequence>